<dbReference type="OrthoDB" id="9991317at2759"/>
<evidence type="ECO:0000313" key="3">
    <source>
        <dbReference type="Proteomes" id="UP000054018"/>
    </source>
</evidence>
<dbReference type="SUPFAM" id="SSF48452">
    <property type="entry name" value="TPR-like"/>
    <property type="match status" value="2"/>
</dbReference>
<evidence type="ECO:0000313" key="2">
    <source>
        <dbReference type="EMBL" id="KIK12278.1"/>
    </source>
</evidence>
<dbReference type="Gene3D" id="1.25.40.10">
    <property type="entry name" value="Tetratricopeptide repeat domain"/>
    <property type="match status" value="3"/>
</dbReference>
<name>A0A0C9YWJ2_9AGAM</name>
<keyword evidence="3" id="KW-1185">Reference proteome</keyword>
<reference evidence="2 3" key="1">
    <citation type="submission" date="2014-04" db="EMBL/GenBank/DDBJ databases">
        <authorList>
            <consortium name="DOE Joint Genome Institute"/>
            <person name="Kuo A."/>
            <person name="Kohler A."/>
            <person name="Costa M.D."/>
            <person name="Nagy L.G."/>
            <person name="Floudas D."/>
            <person name="Copeland A."/>
            <person name="Barry K.W."/>
            <person name="Cichocki N."/>
            <person name="Veneault-Fourrey C."/>
            <person name="LaButti K."/>
            <person name="Lindquist E.A."/>
            <person name="Lipzen A."/>
            <person name="Lundell T."/>
            <person name="Morin E."/>
            <person name="Murat C."/>
            <person name="Sun H."/>
            <person name="Tunlid A."/>
            <person name="Henrissat B."/>
            <person name="Grigoriev I.V."/>
            <person name="Hibbett D.S."/>
            <person name="Martin F."/>
            <person name="Nordberg H.P."/>
            <person name="Cantor M.N."/>
            <person name="Hua S.X."/>
        </authorList>
    </citation>
    <scope>NUCLEOTIDE SEQUENCE [LARGE SCALE GENOMIC DNA]</scope>
    <source>
        <strain evidence="2 3">441</strain>
    </source>
</reference>
<dbReference type="Proteomes" id="UP000054018">
    <property type="component" value="Unassembled WGS sequence"/>
</dbReference>
<dbReference type="SMART" id="SM00028">
    <property type="entry name" value="TPR"/>
    <property type="match status" value="6"/>
</dbReference>
<dbReference type="InterPro" id="IPR010730">
    <property type="entry name" value="HET"/>
</dbReference>
<dbReference type="PANTHER" id="PTHR10622">
    <property type="entry name" value="HET DOMAIN-CONTAINING PROTEIN"/>
    <property type="match status" value="1"/>
</dbReference>
<dbReference type="PANTHER" id="PTHR10622:SF10">
    <property type="entry name" value="HET DOMAIN-CONTAINING PROTEIN"/>
    <property type="match status" value="1"/>
</dbReference>
<organism evidence="2 3">
    <name type="scientific">Pisolithus microcarpus 441</name>
    <dbReference type="NCBI Taxonomy" id="765257"/>
    <lineage>
        <taxon>Eukaryota</taxon>
        <taxon>Fungi</taxon>
        <taxon>Dikarya</taxon>
        <taxon>Basidiomycota</taxon>
        <taxon>Agaricomycotina</taxon>
        <taxon>Agaricomycetes</taxon>
        <taxon>Agaricomycetidae</taxon>
        <taxon>Boletales</taxon>
        <taxon>Sclerodermatineae</taxon>
        <taxon>Pisolithaceae</taxon>
        <taxon>Pisolithus</taxon>
    </lineage>
</organism>
<protein>
    <submittedName>
        <fullName evidence="2">Unplaced genomic scaffold scaffold_415, whole genome shotgun sequence</fullName>
    </submittedName>
</protein>
<dbReference type="AlphaFoldDB" id="A0A0C9YWJ2"/>
<sequence>MDDVSRRREELERCPPGRAGRYVALFNLAVALCERFNKERTIDDLNEAITLNRDALELRPVENDDGDRSDSLSELAFCLWDRFDKLGAVDDLEEAIALGREALALRLPGHPRHDVSLYSLGVYLNARFKKQAEVCDLEEAIQLLRAALELRPPGHQQRSATLSYLIPCLSSRHESQGLVKDLDELVTLRRAELELRLRGHSDRVASLRDLACDLRRRFEKTAAISDLEESIELHRAALQLRPPGHRDRSLTLDELTLCLSTRHDKLGMVADLEEVIEFERAALKLLTQGHPSRGESLHKLACNLRKRFVKQRAMQDLEEAIELHRAALELRPIGHPDRPSSLCELAFCLSRRHDKHRVTEDLQEAVTLGREALTLCPQGHPNRGSSLHNLAQLLADRFREKPAAADLDDAIALEQEALQLLVYEEPEYEVSRRCLAACLQMRFNSQLVMTSSDASGVTHLDIEQVIRNTAFEILKTMPTRLLYTPTGILCNRDEQLSHFMKSEQYKRLVSQCRIYDRHQQMDRICADISRHFQYVTLSHRWGEGEPSLRDIEGHTIYGMSIEGGFGKLQAFCRAALEWNYLWAWSDTCCIDKHSSAEVQETIGSMFAWYRQSAMTIVYLSDVRDTASLGSSEWFKRGWTLQELLAPRSLLFYTENWSLYKYLPSSNHKTDVTVLAELERETGIDRRFLTSFSPGLDDARLRLQWASLRRTTRPEDIAYSLFGIFNVHLPVMYGESAENALGRLLAEIVSQSGDISVLDWVGEPSPFHSCFPAHVASYQMLRLPTSQPNAEEQCSAINQQPTSFEVLRELYGSLATSHLPDFLGRSLLPSSIALRILPVHQRTPASYASSKVYDFHSLARVPLPRFFNRLLTLPCIAYHVTSVQLKGADPSTPSYTYNIVASGLVPLEIALPTKLEDITRPQAALHFVRPWHSKLLGPSADLDAVTDQQILSALGTPFNALLLTQLPHNEHKRIASSTLITARPINEASILKSKIRIFNVV</sequence>
<feature type="domain" description="Heterokaryon incompatibility" evidence="1">
    <location>
        <begin position="534"/>
        <end position="625"/>
    </location>
</feature>
<dbReference type="HOGENOM" id="CLU_000288_138_6_1"/>
<dbReference type="Pfam" id="PF13374">
    <property type="entry name" value="TPR_10"/>
    <property type="match status" value="2"/>
</dbReference>
<dbReference type="Pfam" id="PF06985">
    <property type="entry name" value="HET"/>
    <property type="match status" value="1"/>
</dbReference>
<dbReference type="EMBL" id="KN834099">
    <property type="protein sequence ID" value="KIK12278.1"/>
    <property type="molecule type" value="Genomic_DNA"/>
</dbReference>
<gene>
    <name evidence="2" type="ORF">PISMIDRAFT_689611</name>
</gene>
<proteinExistence type="predicted"/>
<reference evidence="3" key="2">
    <citation type="submission" date="2015-01" db="EMBL/GenBank/DDBJ databases">
        <title>Evolutionary Origins and Diversification of the Mycorrhizal Mutualists.</title>
        <authorList>
            <consortium name="DOE Joint Genome Institute"/>
            <consortium name="Mycorrhizal Genomics Consortium"/>
            <person name="Kohler A."/>
            <person name="Kuo A."/>
            <person name="Nagy L.G."/>
            <person name="Floudas D."/>
            <person name="Copeland A."/>
            <person name="Barry K.W."/>
            <person name="Cichocki N."/>
            <person name="Veneault-Fourrey C."/>
            <person name="LaButti K."/>
            <person name="Lindquist E.A."/>
            <person name="Lipzen A."/>
            <person name="Lundell T."/>
            <person name="Morin E."/>
            <person name="Murat C."/>
            <person name="Riley R."/>
            <person name="Ohm R."/>
            <person name="Sun H."/>
            <person name="Tunlid A."/>
            <person name="Henrissat B."/>
            <person name="Grigoriev I.V."/>
            <person name="Hibbett D.S."/>
            <person name="Martin F."/>
        </authorList>
    </citation>
    <scope>NUCLEOTIDE SEQUENCE [LARGE SCALE GENOMIC DNA]</scope>
    <source>
        <strain evidence="3">441</strain>
    </source>
</reference>
<evidence type="ECO:0000259" key="1">
    <source>
        <dbReference type="Pfam" id="PF06985"/>
    </source>
</evidence>
<dbReference type="InterPro" id="IPR011990">
    <property type="entry name" value="TPR-like_helical_dom_sf"/>
</dbReference>
<accession>A0A0C9YWJ2</accession>
<dbReference type="InterPro" id="IPR019734">
    <property type="entry name" value="TPR_rpt"/>
</dbReference>